<comment type="caution">
    <text evidence="10">The sequence shown here is derived from an EMBL/GenBank/DDBJ whole genome shotgun (WGS) entry which is preliminary data.</text>
</comment>
<dbReference type="FunFam" id="3.40.50.620:FF:000003">
    <property type="entry name" value="Leucine--tRNA ligase"/>
    <property type="match status" value="1"/>
</dbReference>
<dbReference type="Pfam" id="PF09334">
    <property type="entry name" value="tRNA-synt_1g"/>
    <property type="match status" value="1"/>
</dbReference>
<dbReference type="InterPro" id="IPR009008">
    <property type="entry name" value="Val/Leu/Ile-tRNA-synth_edit"/>
</dbReference>
<evidence type="ECO:0000256" key="2">
    <source>
        <dbReference type="ARBA" id="ARBA00013164"/>
    </source>
</evidence>
<proteinExistence type="inferred from homology"/>
<dbReference type="PANTHER" id="PTHR43740:SF2">
    <property type="entry name" value="LEUCINE--TRNA LIGASE, MITOCHONDRIAL"/>
    <property type="match status" value="1"/>
</dbReference>
<evidence type="ECO:0000256" key="4">
    <source>
        <dbReference type="ARBA" id="ARBA00022741"/>
    </source>
</evidence>
<evidence type="ECO:0000256" key="7">
    <source>
        <dbReference type="ARBA" id="ARBA00023146"/>
    </source>
</evidence>
<evidence type="ECO:0000256" key="1">
    <source>
        <dbReference type="ARBA" id="ARBA00005594"/>
    </source>
</evidence>
<feature type="domain" description="Leucyl-tRNA synthetase editing" evidence="9">
    <location>
        <begin position="222"/>
        <end position="342"/>
    </location>
</feature>
<evidence type="ECO:0000256" key="3">
    <source>
        <dbReference type="ARBA" id="ARBA00022598"/>
    </source>
</evidence>
<evidence type="ECO:0000313" key="10">
    <source>
        <dbReference type="EMBL" id="KKK62097.1"/>
    </source>
</evidence>
<dbReference type="InterPro" id="IPR001412">
    <property type="entry name" value="aa-tRNA-synth_I_CS"/>
</dbReference>
<dbReference type="PANTHER" id="PTHR43740">
    <property type="entry name" value="LEUCYL-TRNA SYNTHETASE"/>
    <property type="match status" value="1"/>
</dbReference>
<dbReference type="SUPFAM" id="SSF52374">
    <property type="entry name" value="Nucleotidylyl transferase"/>
    <property type="match status" value="1"/>
</dbReference>
<dbReference type="Gene3D" id="3.90.740.10">
    <property type="entry name" value="Valyl/Leucyl/Isoleucyl-tRNA synthetase, editing domain"/>
    <property type="match status" value="1"/>
</dbReference>
<protein>
    <recommendedName>
        <fullName evidence="2">leucine--tRNA ligase</fullName>
        <ecNumber evidence="2">6.1.1.4</ecNumber>
    </recommendedName>
</protein>
<keyword evidence="6" id="KW-0648">Protein biosynthesis</keyword>
<keyword evidence="7" id="KW-0030">Aminoacyl-tRNA synthetase</keyword>
<dbReference type="EMBL" id="LAZR01062159">
    <property type="protein sequence ID" value="KKK62097.1"/>
    <property type="molecule type" value="Genomic_DNA"/>
</dbReference>
<dbReference type="InterPro" id="IPR014729">
    <property type="entry name" value="Rossmann-like_a/b/a_fold"/>
</dbReference>
<dbReference type="GO" id="GO:0002161">
    <property type="term" value="F:aminoacyl-tRNA deacylase activity"/>
    <property type="evidence" value="ECO:0007669"/>
    <property type="project" value="InterPro"/>
</dbReference>
<dbReference type="GO" id="GO:0004823">
    <property type="term" value="F:leucine-tRNA ligase activity"/>
    <property type="evidence" value="ECO:0007669"/>
    <property type="project" value="UniProtKB-EC"/>
</dbReference>
<dbReference type="GO" id="GO:0005524">
    <property type="term" value="F:ATP binding"/>
    <property type="evidence" value="ECO:0007669"/>
    <property type="project" value="UniProtKB-KW"/>
</dbReference>
<dbReference type="InterPro" id="IPR002302">
    <property type="entry name" value="Leu-tRNA-ligase"/>
</dbReference>
<dbReference type="GO" id="GO:0005829">
    <property type="term" value="C:cytosol"/>
    <property type="evidence" value="ECO:0007669"/>
    <property type="project" value="TreeGrafter"/>
</dbReference>
<organism evidence="10">
    <name type="scientific">marine sediment metagenome</name>
    <dbReference type="NCBI Taxonomy" id="412755"/>
    <lineage>
        <taxon>unclassified sequences</taxon>
        <taxon>metagenomes</taxon>
        <taxon>ecological metagenomes</taxon>
    </lineage>
</organism>
<dbReference type="PROSITE" id="PS00178">
    <property type="entry name" value="AA_TRNA_LIGASE_I"/>
    <property type="match status" value="1"/>
</dbReference>
<evidence type="ECO:0000256" key="5">
    <source>
        <dbReference type="ARBA" id="ARBA00022840"/>
    </source>
</evidence>
<dbReference type="Pfam" id="PF13603">
    <property type="entry name" value="tRNA-synt_1_2"/>
    <property type="match status" value="1"/>
</dbReference>
<dbReference type="GO" id="GO:0006429">
    <property type="term" value="P:leucyl-tRNA aminoacylation"/>
    <property type="evidence" value="ECO:0007669"/>
    <property type="project" value="InterPro"/>
</dbReference>
<name>A0A0F8WYZ7_9ZZZZ</name>
<feature type="non-terminal residue" evidence="10">
    <location>
        <position position="342"/>
    </location>
</feature>
<gene>
    <name evidence="10" type="ORF">LCGC14_3007740</name>
</gene>
<keyword evidence="4" id="KW-0547">Nucleotide-binding</keyword>
<evidence type="ECO:0000259" key="8">
    <source>
        <dbReference type="Pfam" id="PF09334"/>
    </source>
</evidence>
<dbReference type="InterPro" id="IPR015413">
    <property type="entry name" value="Methionyl/Leucyl_tRNA_Synth"/>
</dbReference>
<evidence type="ECO:0000256" key="6">
    <source>
        <dbReference type="ARBA" id="ARBA00022917"/>
    </source>
</evidence>
<dbReference type="EC" id="6.1.1.4" evidence="2"/>
<reference evidence="10" key="1">
    <citation type="journal article" date="2015" name="Nature">
        <title>Complex archaea that bridge the gap between prokaryotes and eukaryotes.</title>
        <authorList>
            <person name="Spang A."/>
            <person name="Saw J.H."/>
            <person name="Jorgensen S.L."/>
            <person name="Zaremba-Niedzwiedzka K."/>
            <person name="Martijn J."/>
            <person name="Lind A.E."/>
            <person name="van Eijk R."/>
            <person name="Schleper C."/>
            <person name="Guy L."/>
            <person name="Ettema T.J."/>
        </authorList>
    </citation>
    <scope>NUCLEOTIDE SEQUENCE</scope>
</reference>
<dbReference type="SUPFAM" id="SSF50677">
    <property type="entry name" value="ValRS/IleRS/LeuRS editing domain"/>
    <property type="match status" value="1"/>
</dbReference>
<dbReference type="CDD" id="cd00812">
    <property type="entry name" value="LeuRS_core"/>
    <property type="match status" value="1"/>
</dbReference>
<feature type="domain" description="Methionyl/Leucyl tRNA synthetase" evidence="8">
    <location>
        <begin position="39"/>
        <end position="181"/>
    </location>
</feature>
<evidence type="ECO:0000259" key="9">
    <source>
        <dbReference type="Pfam" id="PF13603"/>
    </source>
</evidence>
<dbReference type="AlphaFoldDB" id="A0A0F8WYZ7"/>
<comment type="similarity">
    <text evidence="1">Belongs to the class-I aminoacyl-tRNA synthetase family.</text>
</comment>
<dbReference type="Gene3D" id="3.40.50.620">
    <property type="entry name" value="HUPs"/>
    <property type="match status" value="1"/>
</dbReference>
<keyword evidence="3" id="KW-0436">Ligase</keyword>
<dbReference type="InterPro" id="IPR025709">
    <property type="entry name" value="Leu_tRNA-synth_edit"/>
</dbReference>
<dbReference type="PRINTS" id="PR00985">
    <property type="entry name" value="TRNASYNTHLEU"/>
</dbReference>
<sequence>MSDYKPKKIESKWQKKWDDDKLYSVRENPAMEKRYILEMFPYPSGDLHMGHVRNYSIGDVVARYYSMKGFNVLHPIGWDAFGLPAENAAIKNKTHPKTWTYKNIKRQEEQMRQLGLSYDWDRTVVTCDPDYYRWGQWLFLKFYEKGLVYRDKSNVNWCPSCQTVLANEQVHGEGECWRCGSVVEQRRLAQWFFRITDYADRLLADLDLLDGWQDRVKVMQSNWIGKSRGTEVVFRLDKTDESITVFTTRPDTLFGATFFLLAPEHPVVDRLIDGTSYEQGVKKVRQTVASRTMVDRASGEMEKEGAFTGQYALNPVNGEKIPIWVADYVMMEYGTGAVMAVP</sequence>
<accession>A0A0F8WYZ7</accession>
<keyword evidence="5" id="KW-0067">ATP-binding</keyword>